<dbReference type="PANTHER" id="PTHR33841:SF6">
    <property type="entry name" value="TYPE II METHYLTRANSFERASE M.HINDII"/>
    <property type="match status" value="1"/>
</dbReference>
<evidence type="ECO:0000259" key="11">
    <source>
        <dbReference type="Pfam" id="PF22240"/>
    </source>
</evidence>
<keyword evidence="3 12" id="KW-0808">Transferase</keyword>
<organism evidence="12 13">
    <name type="scientific">Hoeflea olei</name>
    <dbReference type="NCBI Taxonomy" id="1480615"/>
    <lineage>
        <taxon>Bacteria</taxon>
        <taxon>Pseudomonadati</taxon>
        <taxon>Pseudomonadota</taxon>
        <taxon>Alphaproteobacteria</taxon>
        <taxon>Hyphomicrobiales</taxon>
        <taxon>Rhizobiaceae</taxon>
        <taxon>Hoeflea</taxon>
    </lineage>
</organism>
<feature type="domain" description="Type II methyltransferase M.TaqI-like" evidence="9">
    <location>
        <begin position="440"/>
        <end position="548"/>
    </location>
</feature>
<dbReference type="GO" id="GO:0009007">
    <property type="term" value="F:site-specific DNA-methyltransferase (adenine-specific) activity"/>
    <property type="evidence" value="ECO:0007669"/>
    <property type="project" value="UniProtKB-EC"/>
</dbReference>
<dbReference type="Pfam" id="PF22240">
    <property type="entry name" value="ISP_coupler"/>
    <property type="match status" value="1"/>
</dbReference>
<dbReference type="OrthoDB" id="5194627at2"/>
<dbReference type="InterPro" id="IPR053980">
    <property type="entry name" value="ISP_coupler"/>
</dbReference>
<keyword evidence="6" id="KW-0238">DNA-binding</keyword>
<evidence type="ECO:0000313" key="12">
    <source>
        <dbReference type="EMBL" id="OCW57210.1"/>
    </source>
</evidence>
<evidence type="ECO:0000256" key="8">
    <source>
        <dbReference type="SAM" id="MobiDB-lite"/>
    </source>
</evidence>
<dbReference type="InterPro" id="IPR029063">
    <property type="entry name" value="SAM-dependent_MTases_sf"/>
</dbReference>
<evidence type="ECO:0000256" key="1">
    <source>
        <dbReference type="ARBA" id="ARBA00011900"/>
    </source>
</evidence>
<feature type="domain" description="Type ISP restriction-modification enzyme coupler" evidence="11">
    <location>
        <begin position="156"/>
        <end position="277"/>
    </location>
</feature>
<dbReference type="PRINTS" id="PR00507">
    <property type="entry name" value="N12N6MTFRASE"/>
</dbReference>
<dbReference type="PROSITE" id="PS00092">
    <property type="entry name" value="N6_MTASE"/>
    <property type="match status" value="1"/>
</dbReference>
<evidence type="ECO:0000256" key="5">
    <source>
        <dbReference type="ARBA" id="ARBA00022747"/>
    </source>
</evidence>
<dbReference type="STRING" id="1480615.AWJ14_11520"/>
<sequence>MSHQLVQQFLNDLDRLRKLSGSLNEQTVREAFKDLLKAWARQENLLFVAELEYATSQKTKVYPDGTILHDLRVPLGFWESKDTKDDLDEEIRKKSARGYPRDNIIYENTDTAVLIQNGQEAFRCAMADTDALLKLLNLFFGWERPEIAEFRKAVNQFKADLPHVLDALREKINDAYDGNAAFQAEARRFLNHVKETVNPTLGEADVREMLIQHVLTEEIFAHVFNESDFHRENNIARELYKLEGAFFTGAVKKETLKTLEPYYAAIRANAAQISNHQEKQTFLKLIYENFYKIYDKKKADTLGVVYTPNEIVRFMIEGADWLTEKHFGKKLIDGDVEILDPATGTGTFICELIEYFRGQPEKLAHKYRNELHANEVAILPYYVANLNIEATYAAVTGQFAEFPSLCFVDTLDNVEGLGIRAGQQMDLLGGLSDENIERVKRQNRRKISVVIGNPPYNPRQEYYNQGNANRAYNRIDQTIKDTYIRLGTAQNKNTVYDMYTRFFRWASDRLHDDGIIAFITNRNFISKAAFDGFRKSVATEFAEIWVLDLGGDVRDDPRLSGTKHNVFGIQTGVAISFLVKKRGKRSAVIRYANRPEMETADAKLAFLAGKKLHDIPFQTIVPSKTADWVDIVDNDWEQLLPLCSKEVKAGKSRNSNAIFRLFSLGNASHRDEWVYDTSRDQLEQKVRYLIQVYEECRIDPTSPARESIRWDRELEKYRKAGIRKNFDPSLIVRAAYRPFTPIFLYFDRHLNGMTYQLPDMFSEKGINRVISFSSIGYRADYCVSSWNGPVDLHYGAAADGYQVVSRYRYTEDGERVDNITDWALKRFREAYGKDVMSRPAISPLAGEMSAQQTEGGEAADTESGAIPPSAPVGASPPQGGRSGSARSAALSKDDIFHYVYGVLHDPVYREKYAINLKREFPRIPFYPDFRQWAEWGERLMALHIGYETVEPWPLERIDEPDEKARDAGVAPKTMLRSDRDNGTIRLDSETQLTGIPPEVWTYRLGNRSALDWILDQYKEKTPRDPTIREKFNTYRFADYKEHVIDLLARVTRVSVETVAITEAMKKAKRG</sequence>
<evidence type="ECO:0000313" key="13">
    <source>
        <dbReference type="Proteomes" id="UP000094795"/>
    </source>
</evidence>
<dbReference type="GO" id="GO:0009307">
    <property type="term" value="P:DNA restriction-modification system"/>
    <property type="evidence" value="ECO:0007669"/>
    <property type="project" value="UniProtKB-KW"/>
</dbReference>
<name>A0A1C1YV45_9HYPH</name>
<dbReference type="RefSeq" id="WP_066179672.1">
    <property type="nucleotide sequence ID" value="NZ_LQZT01000021.1"/>
</dbReference>
<reference evidence="12 13" key="1">
    <citation type="submission" date="2015-12" db="EMBL/GenBank/DDBJ databases">
        <authorList>
            <person name="Shamseldin A."/>
            <person name="Moawad H."/>
            <person name="Abd El-Rahim W.M."/>
            <person name="Sadowsky M.J."/>
        </authorList>
    </citation>
    <scope>NUCLEOTIDE SEQUENCE [LARGE SCALE GENOMIC DNA]</scope>
    <source>
        <strain evidence="12 13">JC234</strain>
    </source>
</reference>
<dbReference type="InterPro" id="IPR050953">
    <property type="entry name" value="N4_N6_ade-DNA_methylase"/>
</dbReference>
<comment type="catalytic activity">
    <reaction evidence="7">
        <text>a 2'-deoxyadenosine in DNA + S-adenosyl-L-methionine = an N(6)-methyl-2'-deoxyadenosine in DNA + S-adenosyl-L-homocysteine + H(+)</text>
        <dbReference type="Rhea" id="RHEA:15197"/>
        <dbReference type="Rhea" id="RHEA-COMP:12418"/>
        <dbReference type="Rhea" id="RHEA-COMP:12419"/>
        <dbReference type="ChEBI" id="CHEBI:15378"/>
        <dbReference type="ChEBI" id="CHEBI:57856"/>
        <dbReference type="ChEBI" id="CHEBI:59789"/>
        <dbReference type="ChEBI" id="CHEBI:90615"/>
        <dbReference type="ChEBI" id="CHEBI:90616"/>
        <dbReference type="EC" id="2.1.1.72"/>
    </reaction>
</comment>
<keyword evidence="5" id="KW-0680">Restriction system</keyword>
<dbReference type="InterPro" id="IPR002052">
    <property type="entry name" value="DNA_methylase_N6_adenine_CS"/>
</dbReference>
<evidence type="ECO:0000256" key="3">
    <source>
        <dbReference type="ARBA" id="ARBA00022679"/>
    </source>
</evidence>
<feature type="region of interest" description="Disordered" evidence="8">
    <location>
        <begin position="846"/>
        <end position="886"/>
    </location>
</feature>
<evidence type="ECO:0000256" key="4">
    <source>
        <dbReference type="ARBA" id="ARBA00022691"/>
    </source>
</evidence>
<dbReference type="SUPFAM" id="SSF53335">
    <property type="entry name" value="S-adenosyl-L-methionine-dependent methyltransferases"/>
    <property type="match status" value="1"/>
</dbReference>
<evidence type="ECO:0000256" key="7">
    <source>
        <dbReference type="ARBA" id="ARBA00047942"/>
    </source>
</evidence>
<dbReference type="Pfam" id="PF07669">
    <property type="entry name" value="Eco57I"/>
    <property type="match status" value="1"/>
</dbReference>
<keyword evidence="13" id="KW-1185">Reference proteome</keyword>
<evidence type="ECO:0000256" key="2">
    <source>
        <dbReference type="ARBA" id="ARBA00022603"/>
    </source>
</evidence>
<dbReference type="GO" id="GO:0003677">
    <property type="term" value="F:DNA binding"/>
    <property type="evidence" value="ECO:0007669"/>
    <property type="project" value="UniProtKB-KW"/>
</dbReference>
<feature type="domain" description="Type ISP restriction-modification enzyme LLaBIII C-terminal specificity" evidence="10">
    <location>
        <begin position="657"/>
        <end position="1046"/>
    </location>
</feature>
<dbReference type="AlphaFoldDB" id="A0A1C1YV45"/>
<dbReference type="InterPro" id="IPR041635">
    <property type="entry name" value="Type_ISP_LLaBIII_C"/>
</dbReference>
<feature type="compositionally biased region" description="Low complexity" evidence="8">
    <location>
        <begin position="873"/>
        <end position="886"/>
    </location>
</feature>
<evidence type="ECO:0000256" key="6">
    <source>
        <dbReference type="ARBA" id="ARBA00023125"/>
    </source>
</evidence>
<keyword evidence="4" id="KW-0949">S-adenosyl-L-methionine</keyword>
<protein>
    <recommendedName>
        <fullName evidence="1">site-specific DNA-methyltransferase (adenine-specific)</fullName>
        <ecNumber evidence="1">2.1.1.72</ecNumber>
    </recommendedName>
</protein>
<gene>
    <name evidence="12" type="ORF">AWJ14_11520</name>
</gene>
<dbReference type="EC" id="2.1.1.72" evidence="1"/>
<proteinExistence type="predicted"/>
<dbReference type="Pfam" id="PF18135">
    <property type="entry name" value="Type_ISP_C"/>
    <property type="match status" value="1"/>
</dbReference>
<dbReference type="Proteomes" id="UP000094795">
    <property type="component" value="Unassembled WGS sequence"/>
</dbReference>
<dbReference type="PANTHER" id="PTHR33841">
    <property type="entry name" value="DNA METHYLTRANSFERASE YEEA-RELATED"/>
    <property type="match status" value="1"/>
</dbReference>
<dbReference type="EMBL" id="LQZT01000021">
    <property type="protein sequence ID" value="OCW57210.1"/>
    <property type="molecule type" value="Genomic_DNA"/>
</dbReference>
<dbReference type="GO" id="GO:0032259">
    <property type="term" value="P:methylation"/>
    <property type="evidence" value="ECO:0007669"/>
    <property type="project" value="UniProtKB-KW"/>
</dbReference>
<evidence type="ECO:0000259" key="9">
    <source>
        <dbReference type="Pfam" id="PF07669"/>
    </source>
</evidence>
<comment type="caution">
    <text evidence="12">The sequence shown here is derived from an EMBL/GenBank/DDBJ whole genome shotgun (WGS) entry which is preliminary data.</text>
</comment>
<keyword evidence="2 12" id="KW-0489">Methyltransferase</keyword>
<dbReference type="Gene3D" id="3.40.50.150">
    <property type="entry name" value="Vaccinia Virus protein VP39"/>
    <property type="match status" value="1"/>
</dbReference>
<evidence type="ECO:0000259" key="10">
    <source>
        <dbReference type="Pfam" id="PF18135"/>
    </source>
</evidence>
<dbReference type="InterPro" id="IPR011639">
    <property type="entry name" value="MethylTrfase_TaqI-like_dom"/>
</dbReference>
<accession>A0A1C1YV45</accession>